<accession>A0A1G2G4L0</accession>
<evidence type="ECO:0008006" key="3">
    <source>
        <dbReference type="Google" id="ProtNLM"/>
    </source>
</evidence>
<protein>
    <recommendedName>
        <fullName evidence="3">Type I restriction enzyme R protein N-terminal domain-containing protein</fullName>
    </recommendedName>
</protein>
<proteinExistence type="predicted"/>
<dbReference type="InterPro" id="IPR011856">
    <property type="entry name" value="tRNA_endonuc-like_dom_sf"/>
</dbReference>
<sequence>MTEANRPRQLKADTRQWNSGRVKFAVIGWQNKPEKNYIILEKNFFGHSRFPDQKFNLLQKDWKNLKTLIDGELQPTTNWDNSVVVASSASIEKVLKDDPDVIEKILANPNILKLSDRSLESLDRIAIKLYEVKTEQMDLILKELSNTSADDIQKFGILLNDLRLNQVSMMTSLVYQKLKIIDLLETVITQVDKKEKDVHQIFEKHPWLLGRTFEIVTSDKPLSEYLQTNIKDDPETKKRPDIIAKVVPYINDVVLIELKAPGIKLKANHIGQVLTYKALIERHKPNVKNIHCFVFGYEKDTSFTLSRDATIKTFSELAAELRDEYREYQKILDMGKEYQEEDLPL</sequence>
<dbReference type="GO" id="GO:0003676">
    <property type="term" value="F:nucleic acid binding"/>
    <property type="evidence" value="ECO:0007669"/>
    <property type="project" value="InterPro"/>
</dbReference>
<evidence type="ECO:0000313" key="1">
    <source>
        <dbReference type="EMBL" id="OGZ44798.1"/>
    </source>
</evidence>
<reference evidence="1 2" key="1">
    <citation type="journal article" date="2016" name="Nat. Commun.">
        <title>Thousands of microbial genomes shed light on interconnected biogeochemical processes in an aquifer system.</title>
        <authorList>
            <person name="Anantharaman K."/>
            <person name="Brown C.T."/>
            <person name="Hug L.A."/>
            <person name="Sharon I."/>
            <person name="Castelle C.J."/>
            <person name="Probst A.J."/>
            <person name="Thomas B.C."/>
            <person name="Singh A."/>
            <person name="Wilkins M.J."/>
            <person name="Karaoz U."/>
            <person name="Brodie E.L."/>
            <person name="Williams K.H."/>
            <person name="Hubbard S.S."/>
            <person name="Banfield J.F."/>
        </authorList>
    </citation>
    <scope>NUCLEOTIDE SEQUENCE [LARGE SCALE GENOMIC DNA]</scope>
</reference>
<dbReference type="Gene3D" id="3.40.1350.10">
    <property type="match status" value="1"/>
</dbReference>
<dbReference type="STRING" id="1802115.A2756_05000"/>
<organism evidence="1 2">
    <name type="scientific">Candidatus Ryanbacteria bacterium RIFCSPHIGHO2_01_FULL_48_27</name>
    <dbReference type="NCBI Taxonomy" id="1802115"/>
    <lineage>
        <taxon>Bacteria</taxon>
        <taxon>Candidatus Ryaniibacteriota</taxon>
    </lineage>
</organism>
<dbReference type="AlphaFoldDB" id="A0A1G2G4L0"/>
<dbReference type="EMBL" id="MHNL01000013">
    <property type="protein sequence ID" value="OGZ44798.1"/>
    <property type="molecule type" value="Genomic_DNA"/>
</dbReference>
<gene>
    <name evidence="1" type="ORF">A2756_05000</name>
</gene>
<evidence type="ECO:0000313" key="2">
    <source>
        <dbReference type="Proteomes" id="UP000177785"/>
    </source>
</evidence>
<dbReference type="Proteomes" id="UP000177785">
    <property type="component" value="Unassembled WGS sequence"/>
</dbReference>
<comment type="caution">
    <text evidence="1">The sequence shown here is derived from an EMBL/GenBank/DDBJ whole genome shotgun (WGS) entry which is preliminary data.</text>
</comment>
<name>A0A1G2G4L0_9BACT</name>